<evidence type="ECO:0000256" key="3">
    <source>
        <dbReference type="ARBA" id="ARBA00022692"/>
    </source>
</evidence>
<organism evidence="13 14">
    <name type="scientific">Leptospirillum ferriphilum YSK</name>
    <dbReference type="NCBI Taxonomy" id="1441628"/>
    <lineage>
        <taxon>Bacteria</taxon>
        <taxon>Pseudomonadati</taxon>
        <taxon>Nitrospirota</taxon>
        <taxon>Nitrospiria</taxon>
        <taxon>Nitrospirales</taxon>
        <taxon>Nitrospiraceae</taxon>
        <taxon>Leptospirillum</taxon>
    </lineage>
</organism>
<evidence type="ECO:0000313" key="13">
    <source>
        <dbReference type="EMBL" id="AIA30764.1"/>
    </source>
</evidence>
<evidence type="ECO:0000256" key="9">
    <source>
        <dbReference type="ARBA" id="ARBA00023303"/>
    </source>
</evidence>
<dbReference type="OrthoDB" id="9812438at2"/>
<dbReference type="EMBL" id="CP007243">
    <property type="protein sequence ID" value="AIA30764.1"/>
    <property type="molecule type" value="Genomic_DNA"/>
</dbReference>
<dbReference type="InterPro" id="IPR050368">
    <property type="entry name" value="ClC-type_chloride_channel"/>
</dbReference>
<gene>
    <name evidence="13" type="ORF">Y981_08305</name>
</gene>
<keyword evidence="5" id="KW-0406">Ion transport</keyword>
<proteinExistence type="predicted"/>
<feature type="transmembrane region" description="Helical" evidence="11">
    <location>
        <begin position="25"/>
        <end position="46"/>
    </location>
</feature>
<keyword evidence="2" id="KW-0813">Transport</keyword>
<keyword evidence="6 11" id="KW-0472">Membrane</keyword>
<keyword evidence="9" id="KW-0407">Ion channel</keyword>
<dbReference type="SUPFAM" id="SSF54631">
    <property type="entry name" value="CBS-domain pair"/>
    <property type="match status" value="1"/>
</dbReference>
<keyword evidence="8" id="KW-0868">Chloride</keyword>
<feature type="transmembrane region" description="Helical" evidence="11">
    <location>
        <begin position="66"/>
        <end position="84"/>
    </location>
</feature>
<dbReference type="Pfam" id="PF00571">
    <property type="entry name" value="CBS"/>
    <property type="match status" value="2"/>
</dbReference>
<dbReference type="Pfam" id="PF00654">
    <property type="entry name" value="Voltage_CLC"/>
    <property type="match status" value="1"/>
</dbReference>
<feature type="domain" description="CBS" evidence="12">
    <location>
        <begin position="512"/>
        <end position="570"/>
    </location>
</feature>
<dbReference type="KEGG" id="lfp:Y981_08305"/>
<dbReference type="Gene3D" id="3.10.580.10">
    <property type="entry name" value="CBS-domain"/>
    <property type="match status" value="1"/>
</dbReference>
<dbReference type="GO" id="GO:0005254">
    <property type="term" value="F:chloride channel activity"/>
    <property type="evidence" value="ECO:0007669"/>
    <property type="project" value="UniProtKB-KW"/>
</dbReference>
<name>A0A059XQF1_9BACT</name>
<dbReference type="InterPro" id="IPR001807">
    <property type="entry name" value="ClC"/>
</dbReference>
<dbReference type="CDD" id="cd00400">
    <property type="entry name" value="Voltage_gated_ClC"/>
    <property type="match status" value="1"/>
</dbReference>
<evidence type="ECO:0000256" key="4">
    <source>
        <dbReference type="ARBA" id="ARBA00022989"/>
    </source>
</evidence>
<evidence type="ECO:0000256" key="5">
    <source>
        <dbReference type="ARBA" id="ARBA00023065"/>
    </source>
</evidence>
<evidence type="ECO:0000259" key="12">
    <source>
        <dbReference type="PROSITE" id="PS51371"/>
    </source>
</evidence>
<reference evidence="14" key="1">
    <citation type="submission" date="2014-02" db="EMBL/GenBank/DDBJ databases">
        <title>Complete genome sequence and comparative genomic analysis of the nitrogen-fixing bacterium Leptospirillum ferriphilum YSK.</title>
        <authorList>
            <person name="Guo X."/>
            <person name="Yin H."/>
            <person name="Liang Y."/>
            <person name="Hu Q."/>
            <person name="Ma L."/>
            <person name="Xiao Y."/>
            <person name="Zhang X."/>
            <person name="Qiu G."/>
            <person name="Liu X."/>
        </authorList>
    </citation>
    <scope>NUCLEOTIDE SEQUENCE [LARGE SCALE GENOMIC DNA]</scope>
    <source>
        <strain evidence="14">YSK</strain>
    </source>
</reference>
<feature type="transmembrane region" description="Helical" evidence="11">
    <location>
        <begin position="239"/>
        <end position="257"/>
    </location>
</feature>
<evidence type="ECO:0000313" key="14">
    <source>
        <dbReference type="Proteomes" id="UP000027059"/>
    </source>
</evidence>
<dbReference type="InterPro" id="IPR014743">
    <property type="entry name" value="Cl-channel_core"/>
</dbReference>
<dbReference type="PANTHER" id="PTHR43427">
    <property type="entry name" value="CHLORIDE CHANNEL PROTEIN CLC-E"/>
    <property type="match status" value="1"/>
</dbReference>
<feature type="transmembrane region" description="Helical" evidence="11">
    <location>
        <begin position="201"/>
        <end position="219"/>
    </location>
</feature>
<dbReference type="PANTHER" id="PTHR43427:SF6">
    <property type="entry name" value="CHLORIDE CHANNEL PROTEIN CLC-E"/>
    <property type="match status" value="1"/>
</dbReference>
<feature type="transmembrane region" description="Helical" evidence="11">
    <location>
        <begin position="402"/>
        <end position="421"/>
    </location>
</feature>
<dbReference type="Proteomes" id="UP000027059">
    <property type="component" value="Chromosome"/>
</dbReference>
<feature type="transmembrane region" description="Helical" evidence="11">
    <location>
        <begin position="371"/>
        <end position="396"/>
    </location>
</feature>
<protein>
    <submittedName>
        <fullName evidence="13">Chloride channel protein</fullName>
    </submittedName>
</protein>
<dbReference type="InterPro" id="IPR046342">
    <property type="entry name" value="CBS_dom_sf"/>
</dbReference>
<evidence type="ECO:0000256" key="10">
    <source>
        <dbReference type="PROSITE-ProRule" id="PRU00703"/>
    </source>
</evidence>
<evidence type="ECO:0000256" key="11">
    <source>
        <dbReference type="SAM" id="Phobius"/>
    </source>
</evidence>
<feature type="transmembrane region" description="Helical" evidence="11">
    <location>
        <begin position="345"/>
        <end position="364"/>
    </location>
</feature>
<keyword evidence="3 11" id="KW-0812">Transmembrane</keyword>
<feature type="transmembrane region" description="Helical" evidence="11">
    <location>
        <begin position="277"/>
        <end position="297"/>
    </location>
</feature>
<dbReference type="Gene3D" id="1.10.3080.10">
    <property type="entry name" value="Clc chloride channel"/>
    <property type="match status" value="1"/>
</dbReference>
<evidence type="ECO:0000256" key="1">
    <source>
        <dbReference type="ARBA" id="ARBA00004141"/>
    </source>
</evidence>
<dbReference type="RefSeq" id="WP_038505605.1">
    <property type="nucleotide sequence ID" value="NZ_CP007243.1"/>
</dbReference>
<evidence type="ECO:0000256" key="2">
    <source>
        <dbReference type="ARBA" id="ARBA00022448"/>
    </source>
</evidence>
<keyword evidence="10" id="KW-0129">CBS domain</keyword>
<keyword evidence="4 11" id="KW-1133">Transmembrane helix</keyword>
<dbReference type="InterPro" id="IPR000644">
    <property type="entry name" value="CBS_dom"/>
</dbReference>
<dbReference type="PRINTS" id="PR00762">
    <property type="entry name" value="CLCHANNEL"/>
</dbReference>
<evidence type="ECO:0000256" key="7">
    <source>
        <dbReference type="ARBA" id="ARBA00023173"/>
    </source>
</evidence>
<keyword evidence="7" id="KW-0869">Chloride channel</keyword>
<comment type="subcellular location">
    <subcellularLocation>
        <location evidence="1">Membrane</location>
        <topology evidence="1">Multi-pass membrane protein</topology>
    </subcellularLocation>
</comment>
<accession>A0A059XQF1</accession>
<sequence>MKKRRFRLRYLWVRFLDETRRINRFWRVLILALLIGIVTGLLVYLLESVVYELLFLTLYNTYFKNGIIVIVIPMIGVLLTRLILVWGKTDGMGGTEEVVKSYHEFRGRLPLSRTPYKIPAYITTLGFGGSAGLEGASTYIGGMVSSIAEKIMEKLNIPFEEQRTLLLAGAGAGLSAMFKAPLTGTIFILQVPYKSDLAPNALIPTLVASVSSYIVMVTLKGTHPLFSMANKADFHMNDMLAVIVIGLVCGFLSKYFLRMYRATKTWFLKGPARLTSRNVLAALILGITGYLATLRFGEALPLGPGYIFIQYLLSVPDTFLNLLMLLLLKMAAVIFTFSAGGMGGSFFPLLCLGAATGGLISNVAHIQPFDFGVVMGMAGFLAAGYKTPLAAVVFVAESTHSSGYLIPGLICTAFSYIASGASSISSQQREREDIHLSRRFHLKVTNAMLRQIIFVPSNITVDDFRQYYLLKYFYRTYPVLDEKKALVGIISVYDIDRIPEEEWKKLKVSDVMVTPVITVTREETIQDAVQKMNRYDLDFLPVVSEKDPKELIGGITRTGIFQGEWAIVAA</sequence>
<dbReference type="SMART" id="SM00116">
    <property type="entry name" value="CBS"/>
    <property type="match status" value="2"/>
</dbReference>
<evidence type="ECO:0000256" key="6">
    <source>
        <dbReference type="ARBA" id="ARBA00023136"/>
    </source>
</evidence>
<dbReference type="GO" id="GO:0034707">
    <property type="term" value="C:chloride channel complex"/>
    <property type="evidence" value="ECO:0007669"/>
    <property type="project" value="UniProtKB-KW"/>
</dbReference>
<dbReference type="SUPFAM" id="SSF81340">
    <property type="entry name" value="Clc chloride channel"/>
    <property type="match status" value="1"/>
</dbReference>
<keyword evidence="14" id="KW-1185">Reference proteome</keyword>
<dbReference type="PROSITE" id="PS51371">
    <property type="entry name" value="CBS"/>
    <property type="match status" value="2"/>
</dbReference>
<feature type="domain" description="CBS" evidence="12">
    <location>
        <begin position="448"/>
        <end position="506"/>
    </location>
</feature>
<evidence type="ECO:0000256" key="8">
    <source>
        <dbReference type="ARBA" id="ARBA00023214"/>
    </source>
</evidence>
<reference evidence="13 14" key="2">
    <citation type="journal article" date="2015" name="Biomed. Res. Int.">
        <title>Effects of Arsenite Resistance on the Growth and Functional Gene Expression of Leptospirillum ferriphilum and Acidithiobacillus thiooxidans in Pure Culture and Coculture.</title>
        <authorList>
            <person name="Jiang H."/>
            <person name="Liang Y."/>
            <person name="Yin H."/>
            <person name="Xiao Y."/>
            <person name="Guo X."/>
            <person name="Xu Y."/>
            <person name="Hu Q."/>
            <person name="Liu H."/>
            <person name="Liu X."/>
        </authorList>
    </citation>
    <scope>NUCLEOTIDE SEQUENCE [LARGE SCALE GENOMIC DNA]</scope>
    <source>
        <strain evidence="13 14">YSK</strain>
    </source>
</reference>
<dbReference type="AlphaFoldDB" id="A0A059XQF1"/>
<dbReference type="HOGENOM" id="CLU_015263_5_1_0"/>